<gene>
    <name evidence="7" type="ORF">FCM35_KLT18110</name>
</gene>
<dbReference type="GO" id="GO:0004842">
    <property type="term" value="F:ubiquitin-protein transferase activity"/>
    <property type="evidence" value="ECO:0007669"/>
    <property type="project" value="TreeGrafter"/>
</dbReference>
<dbReference type="OrthoDB" id="1711136at2759"/>
<feature type="domain" description="RING-type" evidence="6">
    <location>
        <begin position="253"/>
        <end position="287"/>
    </location>
</feature>
<dbReference type="EMBL" id="SWLB01000006">
    <property type="protein sequence ID" value="KAF3337523.1"/>
    <property type="molecule type" value="Genomic_DNA"/>
</dbReference>
<evidence type="ECO:0000256" key="4">
    <source>
        <dbReference type="PROSITE-ProRule" id="PRU00175"/>
    </source>
</evidence>
<dbReference type="InterPro" id="IPR013083">
    <property type="entry name" value="Znf_RING/FYVE/PHD"/>
</dbReference>
<dbReference type="Proteomes" id="UP000623129">
    <property type="component" value="Unassembled WGS sequence"/>
</dbReference>
<evidence type="ECO:0000313" key="7">
    <source>
        <dbReference type="EMBL" id="KAF3337523.1"/>
    </source>
</evidence>
<keyword evidence="3" id="KW-0862">Zinc</keyword>
<evidence type="ECO:0000313" key="8">
    <source>
        <dbReference type="Proteomes" id="UP000623129"/>
    </source>
</evidence>
<feature type="coiled-coil region" evidence="5">
    <location>
        <begin position="183"/>
        <end position="238"/>
    </location>
</feature>
<dbReference type="PROSITE" id="PS50089">
    <property type="entry name" value="ZF_RING_2"/>
    <property type="match status" value="1"/>
</dbReference>
<evidence type="ECO:0000256" key="1">
    <source>
        <dbReference type="ARBA" id="ARBA00022723"/>
    </source>
</evidence>
<dbReference type="GO" id="GO:0008270">
    <property type="term" value="F:zinc ion binding"/>
    <property type="evidence" value="ECO:0007669"/>
    <property type="project" value="UniProtKB-KW"/>
</dbReference>
<dbReference type="AlphaFoldDB" id="A0A833RKY1"/>
<dbReference type="InterPro" id="IPR001841">
    <property type="entry name" value="Znf_RING"/>
</dbReference>
<evidence type="ECO:0000256" key="5">
    <source>
        <dbReference type="SAM" id="Coils"/>
    </source>
</evidence>
<keyword evidence="1" id="KW-0479">Metal-binding</keyword>
<proteinExistence type="predicted"/>
<keyword evidence="5" id="KW-0175">Coiled coil</keyword>
<keyword evidence="8" id="KW-1185">Reference proteome</keyword>
<protein>
    <recommendedName>
        <fullName evidence="6">RING-type domain-containing protein</fullName>
    </recommendedName>
</protein>
<evidence type="ECO:0000256" key="2">
    <source>
        <dbReference type="ARBA" id="ARBA00022771"/>
    </source>
</evidence>
<dbReference type="Pfam" id="PF13920">
    <property type="entry name" value="zf-C3HC4_3"/>
    <property type="match status" value="1"/>
</dbReference>
<keyword evidence="2 4" id="KW-0863">Zinc-finger</keyword>
<sequence length="300" mass="34477">MLGGENFINFFQTPLVENPYQLDLNLNAPFQPKLLDTELNINLSQRFYQQQSVSQEAASDDLCSLSLRHNSNWLDCSLNLGLLNQNQNSNQSGVSTSLSLCLPEYPHERYAGTASTSQEMFSIYNDLRAEINRQEEDLKRFIQQKEAEMYREYRKMREQQAASLVDSIGRLFEQKMIQKNLELEQMYVKNRELTEKVNEAAAETGRWQYQALQNQTALSNLQTEMERAREECGENDAASYVAGRHESDMATRCHICKMAEARIFHLPCRHVSVCGGCDETIIACPICFSMKTQSIEVFLH</sequence>
<reference evidence="7" key="1">
    <citation type="submission" date="2020-01" db="EMBL/GenBank/DDBJ databases">
        <title>Genome sequence of Kobresia littledalei, the first chromosome-level genome in the family Cyperaceae.</title>
        <authorList>
            <person name="Qu G."/>
        </authorList>
    </citation>
    <scope>NUCLEOTIDE SEQUENCE</scope>
    <source>
        <strain evidence="7">C.B.Clarke</strain>
        <tissue evidence="7">Leaf</tissue>
    </source>
</reference>
<name>A0A833RKY1_9POAL</name>
<dbReference type="PANTHER" id="PTHR42647">
    <property type="entry name" value="SBP (S-RIBONUCLEASE BINDING PROTEIN) FAMILY PROTEIN"/>
    <property type="match status" value="1"/>
</dbReference>
<comment type="caution">
    <text evidence="7">The sequence shown here is derived from an EMBL/GenBank/DDBJ whole genome shotgun (WGS) entry which is preliminary data.</text>
</comment>
<evidence type="ECO:0000259" key="6">
    <source>
        <dbReference type="PROSITE" id="PS50089"/>
    </source>
</evidence>
<accession>A0A833RKY1</accession>
<evidence type="ECO:0000256" key="3">
    <source>
        <dbReference type="ARBA" id="ARBA00022833"/>
    </source>
</evidence>
<dbReference type="Gene3D" id="3.30.40.10">
    <property type="entry name" value="Zinc/RING finger domain, C3HC4 (zinc finger)"/>
    <property type="match status" value="1"/>
</dbReference>
<dbReference type="PANTHER" id="PTHR42647:SF9">
    <property type="entry name" value="S-RIBONUCLEASE BINDING PROTEIN SBP1-RELATED"/>
    <property type="match status" value="1"/>
</dbReference>
<organism evidence="7 8">
    <name type="scientific">Carex littledalei</name>
    <dbReference type="NCBI Taxonomy" id="544730"/>
    <lineage>
        <taxon>Eukaryota</taxon>
        <taxon>Viridiplantae</taxon>
        <taxon>Streptophyta</taxon>
        <taxon>Embryophyta</taxon>
        <taxon>Tracheophyta</taxon>
        <taxon>Spermatophyta</taxon>
        <taxon>Magnoliopsida</taxon>
        <taxon>Liliopsida</taxon>
        <taxon>Poales</taxon>
        <taxon>Cyperaceae</taxon>
        <taxon>Cyperoideae</taxon>
        <taxon>Cariceae</taxon>
        <taxon>Carex</taxon>
        <taxon>Carex subgen. Euthyceras</taxon>
    </lineage>
</organism>